<dbReference type="AlphaFoldDB" id="A0AA35V8I9"/>
<keyword evidence="1" id="KW-1133">Transmembrane helix</keyword>
<sequence length="202" mass="22542">MGSDFVPLVKLIVSIAWGLLATAAIDLLLLPSACSYCRGNDPGMWFQVLSGRMESGVNGGPVSTLLLSCNGELNVYLQRLKDQYEVSCSYQEVGESSCVHRFLVLDALISPFCQTKILTDTLSDGSWLLRQLLLYSETELNTCHLQSLKLLEGLQSSLIISKIPSFSHTSHRSHNKVVTFKHSFQVPLEYLQDCKFLHIFVK</sequence>
<dbReference type="EMBL" id="OX465077">
    <property type="protein sequence ID" value="CAI9266900.1"/>
    <property type="molecule type" value="Genomic_DNA"/>
</dbReference>
<gene>
    <name evidence="2" type="ORF">LSALG_LOCUS7417</name>
</gene>
<proteinExistence type="predicted"/>
<keyword evidence="1" id="KW-0472">Membrane</keyword>
<accession>A0AA35V8I9</accession>
<evidence type="ECO:0000313" key="2">
    <source>
        <dbReference type="EMBL" id="CAI9266900.1"/>
    </source>
</evidence>
<organism evidence="2 3">
    <name type="scientific">Lactuca saligna</name>
    <name type="common">Willowleaf lettuce</name>
    <dbReference type="NCBI Taxonomy" id="75948"/>
    <lineage>
        <taxon>Eukaryota</taxon>
        <taxon>Viridiplantae</taxon>
        <taxon>Streptophyta</taxon>
        <taxon>Embryophyta</taxon>
        <taxon>Tracheophyta</taxon>
        <taxon>Spermatophyta</taxon>
        <taxon>Magnoliopsida</taxon>
        <taxon>eudicotyledons</taxon>
        <taxon>Gunneridae</taxon>
        <taxon>Pentapetalae</taxon>
        <taxon>asterids</taxon>
        <taxon>campanulids</taxon>
        <taxon>Asterales</taxon>
        <taxon>Asteraceae</taxon>
        <taxon>Cichorioideae</taxon>
        <taxon>Cichorieae</taxon>
        <taxon>Lactucinae</taxon>
        <taxon>Lactuca</taxon>
    </lineage>
</organism>
<feature type="transmembrane region" description="Helical" evidence="1">
    <location>
        <begin position="12"/>
        <end position="30"/>
    </location>
</feature>
<reference evidence="2" key="1">
    <citation type="submission" date="2023-04" db="EMBL/GenBank/DDBJ databases">
        <authorList>
            <person name="Vijverberg K."/>
            <person name="Xiong W."/>
            <person name="Schranz E."/>
        </authorList>
    </citation>
    <scope>NUCLEOTIDE SEQUENCE</scope>
</reference>
<dbReference type="Proteomes" id="UP001177003">
    <property type="component" value="Chromosome 1"/>
</dbReference>
<evidence type="ECO:0000313" key="3">
    <source>
        <dbReference type="Proteomes" id="UP001177003"/>
    </source>
</evidence>
<evidence type="ECO:0000256" key="1">
    <source>
        <dbReference type="SAM" id="Phobius"/>
    </source>
</evidence>
<protein>
    <submittedName>
        <fullName evidence="2">Uncharacterized protein</fullName>
    </submittedName>
</protein>
<keyword evidence="1" id="KW-0812">Transmembrane</keyword>
<keyword evidence="3" id="KW-1185">Reference proteome</keyword>
<name>A0AA35V8I9_LACSI</name>